<keyword evidence="3" id="KW-0808">Transferase</keyword>
<keyword evidence="4" id="KW-1185">Reference proteome</keyword>
<evidence type="ECO:0000256" key="1">
    <source>
        <dbReference type="ARBA" id="ARBA00022763"/>
    </source>
</evidence>
<dbReference type="Pfam" id="PF01035">
    <property type="entry name" value="DNA_binding_1"/>
    <property type="match status" value="1"/>
</dbReference>
<dbReference type="Gene3D" id="1.10.10.10">
    <property type="entry name" value="Winged helix-like DNA-binding domain superfamily/Winged helix DNA-binding domain"/>
    <property type="match status" value="1"/>
</dbReference>
<comment type="caution">
    <text evidence="3">The sequence shown here is derived from an EMBL/GenBank/DDBJ whole genome shotgun (WGS) entry which is preliminary data.</text>
</comment>
<dbReference type="SUPFAM" id="SSF46767">
    <property type="entry name" value="Methylated DNA-protein cysteine methyltransferase, C-terminal domain"/>
    <property type="match status" value="1"/>
</dbReference>
<name>A0ABX5F891_9CHRO</name>
<dbReference type="InterPro" id="IPR036217">
    <property type="entry name" value="MethylDNA_cys_MeTrfase_DNAb"/>
</dbReference>
<dbReference type="CDD" id="cd06445">
    <property type="entry name" value="ATase"/>
    <property type="match status" value="1"/>
</dbReference>
<dbReference type="EMBL" id="PVWP01000004">
    <property type="protein sequence ID" value="PSB37845.1"/>
    <property type="molecule type" value="Genomic_DNA"/>
</dbReference>
<dbReference type="InterPro" id="IPR052520">
    <property type="entry name" value="ATL_DNA_repair"/>
</dbReference>
<keyword evidence="1" id="KW-0227">DNA damage</keyword>
<dbReference type="GO" id="GO:0008168">
    <property type="term" value="F:methyltransferase activity"/>
    <property type="evidence" value="ECO:0007669"/>
    <property type="project" value="UniProtKB-KW"/>
</dbReference>
<dbReference type="InterPro" id="IPR014048">
    <property type="entry name" value="MethylDNA_cys_MeTrfase_DNA-bd"/>
</dbReference>
<protein>
    <submittedName>
        <fullName evidence="3">Methyltransferase</fullName>
    </submittedName>
</protein>
<proteinExistence type="predicted"/>
<evidence type="ECO:0000313" key="3">
    <source>
        <dbReference type="EMBL" id="PSB37845.1"/>
    </source>
</evidence>
<organism evidence="3 4">
    <name type="scientific">Aphanothece cf. minutissima CCALA 015</name>
    <dbReference type="NCBI Taxonomy" id="2107695"/>
    <lineage>
        <taxon>Bacteria</taxon>
        <taxon>Bacillati</taxon>
        <taxon>Cyanobacteriota</taxon>
        <taxon>Cyanophyceae</taxon>
        <taxon>Oscillatoriophycideae</taxon>
        <taxon>Chroococcales</taxon>
        <taxon>Aphanothecaceae</taxon>
        <taxon>Aphanothece</taxon>
    </lineage>
</organism>
<sequence>MLRQAVSSHPSEAATPAAPLSFDQRVYAMVALIPAGQLATYGQVAELIGAWGCARQVGWALRRLPLPSEVPWQRVVNAQGRIAMSPGREGSDWMQRELLLAEGIAVAPDGRLPLARHRWHPPAALLPEAGDAWPP</sequence>
<evidence type="ECO:0000313" key="4">
    <source>
        <dbReference type="Proteomes" id="UP000238218"/>
    </source>
</evidence>
<evidence type="ECO:0000259" key="2">
    <source>
        <dbReference type="Pfam" id="PF01035"/>
    </source>
</evidence>
<keyword evidence="3" id="KW-0489">Methyltransferase</keyword>
<dbReference type="Proteomes" id="UP000238218">
    <property type="component" value="Unassembled WGS sequence"/>
</dbReference>
<gene>
    <name evidence="3" type="ORF">C7B81_06960</name>
</gene>
<reference evidence="3 4" key="1">
    <citation type="submission" date="2018-03" db="EMBL/GenBank/DDBJ databases">
        <title>The ancient ancestry and fast evolution of plastids.</title>
        <authorList>
            <person name="Moore K.R."/>
            <person name="Magnabosco C."/>
            <person name="Momper L."/>
            <person name="Gold D.A."/>
            <person name="Bosak T."/>
            <person name="Fournier G.P."/>
        </authorList>
    </citation>
    <scope>NUCLEOTIDE SEQUENCE [LARGE SCALE GENOMIC DNA]</scope>
    <source>
        <strain evidence="3 4">CCALA 015</strain>
    </source>
</reference>
<dbReference type="GO" id="GO:0032259">
    <property type="term" value="P:methylation"/>
    <property type="evidence" value="ECO:0007669"/>
    <property type="project" value="UniProtKB-KW"/>
</dbReference>
<dbReference type="PANTHER" id="PTHR42942">
    <property type="entry name" value="6-O-METHYLGUANINE DNA METHYLTRANSFERASE"/>
    <property type="match status" value="1"/>
</dbReference>
<dbReference type="PANTHER" id="PTHR42942:SF1">
    <property type="entry name" value="ALKYLTRANSFERASE-LIKE PROTEIN 1"/>
    <property type="match status" value="1"/>
</dbReference>
<feature type="domain" description="Methylated-DNA-[protein]-cysteine S-methyltransferase DNA binding" evidence="2">
    <location>
        <begin position="22"/>
        <end position="104"/>
    </location>
</feature>
<accession>A0ABX5F891</accession>
<dbReference type="InterPro" id="IPR036388">
    <property type="entry name" value="WH-like_DNA-bd_sf"/>
</dbReference>